<dbReference type="AlphaFoldDB" id="A0A451D486"/>
<dbReference type="PANTHER" id="PTHR43527">
    <property type="entry name" value="4-DIPHOSPHOCYTIDYL-2-C-METHYL-D-ERYTHRITOL KINASE, CHLOROPLASTIC"/>
    <property type="match status" value="1"/>
</dbReference>
<dbReference type="InterPro" id="IPR004424">
    <property type="entry name" value="IspE"/>
</dbReference>
<evidence type="ECO:0000256" key="1">
    <source>
        <dbReference type="ARBA" id="ARBA00017473"/>
    </source>
</evidence>
<dbReference type="InterPro" id="IPR014721">
    <property type="entry name" value="Ribsml_uS5_D2-typ_fold_subgr"/>
</dbReference>
<feature type="active site" evidence="7">
    <location>
        <position position="10"/>
    </location>
</feature>
<dbReference type="PIRSF" id="PIRSF010376">
    <property type="entry name" value="IspE"/>
    <property type="match status" value="1"/>
</dbReference>
<dbReference type="GO" id="GO:0050515">
    <property type="term" value="F:4-(cytidine 5'-diphospho)-2-C-methyl-D-erythritol kinase activity"/>
    <property type="evidence" value="ECO:0007669"/>
    <property type="project" value="UniProtKB-UniRule"/>
</dbReference>
<keyword evidence="2 7" id="KW-0808">Transferase</keyword>
<comment type="pathway">
    <text evidence="7">Isoprenoid biosynthesis; isopentenyl diphosphate biosynthesis via DXP pathway; isopentenyl diphosphate from 1-deoxy-D-xylulose 5-phosphate: step 3/6.</text>
</comment>
<comment type="function">
    <text evidence="7">Catalyzes the phosphorylation of the position 2 hydroxy group of 4-diphosphocytidyl-2C-methyl-D-erythritol.</text>
</comment>
<feature type="active site" evidence="7">
    <location>
        <position position="141"/>
    </location>
</feature>
<dbReference type="InterPro" id="IPR006204">
    <property type="entry name" value="GHMP_kinase_N_dom"/>
</dbReference>
<organism evidence="9 10">
    <name type="scientific">Candidatus Erwinia haradaeae</name>
    <dbReference type="NCBI Taxonomy" id="1922217"/>
    <lineage>
        <taxon>Bacteria</taxon>
        <taxon>Pseudomonadati</taxon>
        <taxon>Pseudomonadota</taxon>
        <taxon>Gammaproteobacteria</taxon>
        <taxon>Enterobacterales</taxon>
        <taxon>Erwiniaceae</taxon>
        <taxon>Erwinia</taxon>
    </lineage>
</organism>
<dbReference type="PANTHER" id="PTHR43527:SF2">
    <property type="entry name" value="4-DIPHOSPHOCYTIDYL-2-C-METHYL-D-ERYTHRITOL KINASE, CHLOROPLASTIC"/>
    <property type="match status" value="1"/>
</dbReference>
<name>A0A451D486_9GAMM</name>
<dbReference type="GO" id="GO:0005524">
    <property type="term" value="F:ATP binding"/>
    <property type="evidence" value="ECO:0007669"/>
    <property type="project" value="UniProtKB-UniRule"/>
</dbReference>
<dbReference type="EC" id="2.7.1.148" evidence="7"/>
<comment type="similarity">
    <text evidence="7">Belongs to the GHMP kinase family. IspE subfamily.</text>
</comment>
<dbReference type="SUPFAM" id="SSF54211">
    <property type="entry name" value="Ribosomal protein S5 domain 2-like"/>
    <property type="match status" value="1"/>
</dbReference>
<dbReference type="NCBIfam" id="TIGR00154">
    <property type="entry name" value="ispE"/>
    <property type="match status" value="1"/>
</dbReference>
<reference evidence="9 10" key="1">
    <citation type="submission" date="2019-02" db="EMBL/GenBank/DDBJ databases">
        <authorList>
            <person name="Manzano-Marin A."/>
            <person name="Manzano-Marin A."/>
        </authorList>
    </citation>
    <scope>NUCLEOTIDE SEQUENCE [LARGE SCALE GENOMIC DNA]</scope>
    <source>
        <strain evidence="9 10">ErCisplendens/pseudotsugae</strain>
    </source>
</reference>
<keyword evidence="3 7" id="KW-0547">Nucleotide-binding</keyword>
<feature type="domain" description="GHMP kinase N-terminal" evidence="8">
    <location>
        <begin position="65"/>
        <end position="148"/>
    </location>
</feature>
<keyword evidence="4 7" id="KW-0418">Kinase</keyword>
<dbReference type="InterPro" id="IPR020568">
    <property type="entry name" value="Ribosomal_Su5_D2-typ_SF"/>
</dbReference>
<dbReference type="Pfam" id="PF00288">
    <property type="entry name" value="GHMP_kinases_N"/>
    <property type="match status" value="1"/>
</dbReference>
<proteinExistence type="inferred from homology"/>
<protein>
    <recommendedName>
        <fullName evidence="1 7">4-diphosphocytidyl-2-C-methyl-D-erythritol kinase</fullName>
        <shortName evidence="7">CMK</shortName>
        <ecNumber evidence="7">2.7.1.148</ecNumber>
    </recommendedName>
    <alternativeName>
        <fullName evidence="7">4-(cytidine-5'-diphospho)-2-C-methyl-D-erythritol kinase</fullName>
    </alternativeName>
</protein>
<evidence type="ECO:0000256" key="6">
    <source>
        <dbReference type="ARBA" id="ARBA00023229"/>
    </source>
</evidence>
<evidence type="ECO:0000259" key="8">
    <source>
        <dbReference type="Pfam" id="PF00288"/>
    </source>
</evidence>
<dbReference type="SUPFAM" id="SSF55060">
    <property type="entry name" value="GHMP Kinase, C-terminal domain"/>
    <property type="match status" value="1"/>
</dbReference>
<comment type="subunit">
    <text evidence="7">Homodimer.</text>
</comment>
<dbReference type="RefSeq" id="WP_197095173.1">
    <property type="nucleotide sequence ID" value="NZ_LR217705.1"/>
</dbReference>
<dbReference type="Proteomes" id="UP000294338">
    <property type="component" value="Chromosome 1"/>
</dbReference>
<dbReference type="GO" id="GO:0019288">
    <property type="term" value="P:isopentenyl diphosphate biosynthetic process, methylerythritol 4-phosphate pathway"/>
    <property type="evidence" value="ECO:0007669"/>
    <property type="project" value="UniProtKB-UniRule"/>
</dbReference>
<evidence type="ECO:0000256" key="7">
    <source>
        <dbReference type="HAMAP-Rule" id="MF_00061"/>
    </source>
</evidence>
<evidence type="ECO:0000256" key="2">
    <source>
        <dbReference type="ARBA" id="ARBA00022679"/>
    </source>
</evidence>
<dbReference type="InterPro" id="IPR036554">
    <property type="entry name" value="GHMP_kinase_C_sf"/>
</dbReference>
<evidence type="ECO:0000313" key="9">
    <source>
        <dbReference type="EMBL" id="VFP80533.1"/>
    </source>
</evidence>
<evidence type="ECO:0000256" key="5">
    <source>
        <dbReference type="ARBA" id="ARBA00022840"/>
    </source>
</evidence>
<dbReference type="Gene3D" id="3.30.70.890">
    <property type="entry name" value="GHMP kinase, C-terminal domain"/>
    <property type="match status" value="1"/>
</dbReference>
<feature type="binding site" evidence="7">
    <location>
        <begin position="99"/>
        <end position="109"/>
    </location>
    <ligand>
        <name>ATP</name>
        <dbReference type="ChEBI" id="CHEBI:30616"/>
    </ligand>
</feature>
<dbReference type="EMBL" id="LR217705">
    <property type="protein sequence ID" value="VFP80533.1"/>
    <property type="molecule type" value="Genomic_DNA"/>
</dbReference>
<evidence type="ECO:0000256" key="4">
    <source>
        <dbReference type="ARBA" id="ARBA00022777"/>
    </source>
</evidence>
<dbReference type="HAMAP" id="MF_00061">
    <property type="entry name" value="IspE"/>
    <property type="match status" value="1"/>
</dbReference>
<comment type="catalytic activity">
    <reaction evidence="7">
        <text>4-CDP-2-C-methyl-D-erythritol + ATP = 4-CDP-2-C-methyl-D-erythritol 2-phosphate + ADP + H(+)</text>
        <dbReference type="Rhea" id="RHEA:18437"/>
        <dbReference type="ChEBI" id="CHEBI:15378"/>
        <dbReference type="ChEBI" id="CHEBI:30616"/>
        <dbReference type="ChEBI" id="CHEBI:57823"/>
        <dbReference type="ChEBI" id="CHEBI:57919"/>
        <dbReference type="ChEBI" id="CHEBI:456216"/>
        <dbReference type="EC" id="2.7.1.148"/>
    </reaction>
</comment>
<gene>
    <name evidence="7 9" type="primary">ispE</name>
    <name evidence="9" type="ORF">ERCISPPS3390_403</name>
</gene>
<evidence type="ECO:0000256" key="3">
    <source>
        <dbReference type="ARBA" id="ARBA00022741"/>
    </source>
</evidence>
<accession>A0A451D486</accession>
<dbReference type="UniPathway" id="UPA00056">
    <property type="reaction ID" value="UER00094"/>
</dbReference>
<evidence type="ECO:0000313" key="10">
    <source>
        <dbReference type="Proteomes" id="UP000294338"/>
    </source>
</evidence>
<keyword evidence="5 7" id="KW-0067">ATP-binding</keyword>
<sequence length="291" mass="32382">MITKWPSPGKLNLFLHIISRRADGYHNLQTLFQLLDYGDTLFVESNRSGEIILLESLPGVLDDKNLIVRAAKLLRDKAKLCGELPDLAGATLKIEKKLPIGGGLGGGSSNAATVLVALNYLWNINFSVEQLADLGLQLSADVPVFIYGLSSFSEGIGELLTPIVLSNKWYLVIYPNVSINTFQIFNDPCLTRNTPYRQLRDLLLGESHNDCETVARNHCNEIEQLMAWVRLHARPHLTGTGSCVFAEFSTKLLAHQTLSLVPKRWVGFIARGVNLSPLYNINVPRFEKKVK</sequence>
<dbReference type="GO" id="GO:0016114">
    <property type="term" value="P:terpenoid biosynthetic process"/>
    <property type="evidence" value="ECO:0007669"/>
    <property type="project" value="UniProtKB-UniRule"/>
</dbReference>
<dbReference type="Gene3D" id="3.30.230.10">
    <property type="match status" value="1"/>
</dbReference>
<keyword evidence="6 7" id="KW-0414">Isoprene biosynthesis</keyword>